<reference evidence="3" key="1">
    <citation type="journal article" date="2019" name="Int. J. Syst. Evol. Microbiol.">
        <title>The Global Catalogue of Microorganisms (GCM) 10K type strain sequencing project: providing services to taxonomists for standard genome sequencing and annotation.</title>
        <authorList>
            <consortium name="The Broad Institute Genomics Platform"/>
            <consortium name="The Broad Institute Genome Sequencing Center for Infectious Disease"/>
            <person name="Wu L."/>
            <person name="Ma J."/>
        </authorList>
    </citation>
    <scope>NUCLEOTIDE SEQUENCE [LARGE SCALE GENOMIC DNA]</scope>
    <source>
        <strain evidence="3">CGMCC 1.15407</strain>
    </source>
</reference>
<name>A0ABQ1VAX0_9BACT</name>
<evidence type="ECO:0000313" key="2">
    <source>
        <dbReference type="EMBL" id="GGF47360.1"/>
    </source>
</evidence>
<accession>A0ABQ1VAX0</accession>
<feature type="coiled-coil region" evidence="1">
    <location>
        <begin position="22"/>
        <end position="78"/>
    </location>
</feature>
<keyword evidence="1" id="KW-0175">Coiled coil</keyword>
<comment type="caution">
    <text evidence="2">The sequence shown here is derived from an EMBL/GenBank/DDBJ whole genome shotgun (WGS) entry which is preliminary data.</text>
</comment>
<dbReference type="SUPFAM" id="SSF58113">
    <property type="entry name" value="Apolipoprotein A-I"/>
    <property type="match status" value="1"/>
</dbReference>
<proteinExistence type="predicted"/>
<keyword evidence="3" id="KW-1185">Reference proteome</keyword>
<sequence>MYIENIIFNETDGTMATKNTSFEEVEKLLQEIGHKIEELITKGAEMSGDAKVEVEKKVEELKKDRSSIEKEFQKRKKEFEEKYHSKRASVSPMLEKSKEHFLAGLKELTGAFKTLISNR</sequence>
<organism evidence="2 3">
    <name type="scientific">Echinicola rosea</name>
    <dbReference type="NCBI Taxonomy" id="1807691"/>
    <lineage>
        <taxon>Bacteria</taxon>
        <taxon>Pseudomonadati</taxon>
        <taxon>Bacteroidota</taxon>
        <taxon>Cytophagia</taxon>
        <taxon>Cytophagales</taxon>
        <taxon>Cyclobacteriaceae</taxon>
        <taxon>Echinicola</taxon>
    </lineage>
</organism>
<protein>
    <submittedName>
        <fullName evidence="2">Uncharacterized protein</fullName>
    </submittedName>
</protein>
<evidence type="ECO:0000256" key="1">
    <source>
        <dbReference type="SAM" id="Coils"/>
    </source>
</evidence>
<dbReference type="RefSeq" id="WP_229683525.1">
    <property type="nucleotide sequence ID" value="NZ_BMIU01000027.1"/>
</dbReference>
<dbReference type="Proteomes" id="UP000647339">
    <property type="component" value="Unassembled WGS sequence"/>
</dbReference>
<gene>
    <name evidence="2" type="ORF">GCM10011339_39850</name>
</gene>
<dbReference type="EMBL" id="BMIU01000027">
    <property type="protein sequence ID" value="GGF47360.1"/>
    <property type="molecule type" value="Genomic_DNA"/>
</dbReference>
<evidence type="ECO:0000313" key="3">
    <source>
        <dbReference type="Proteomes" id="UP000647339"/>
    </source>
</evidence>